<accession>A0AA35KLV5</accession>
<dbReference type="GO" id="GO:0031410">
    <property type="term" value="C:cytoplasmic vesicle"/>
    <property type="evidence" value="ECO:0007669"/>
    <property type="project" value="UniProtKB-SubCell"/>
</dbReference>
<feature type="transmembrane region" description="Helical" evidence="21">
    <location>
        <begin position="272"/>
        <end position="291"/>
    </location>
</feature>
<evidence type="ECO:0000313" key="23">
    <source>
        <dbReference type="EMBL" id="CAI5780575.1"/>
    </source>
</evidence>
<dbReference type="Proteomes" id="UP001178461">
    <property type="component" value="Chromosome 8"/>
</dbReference>
<keyword evidence="13 19" id="KW-0675">Receptor</keyword>
<keyword evidence="9 21" id="KW-1133">Transmembrane helix</keyword>
<dbReference type="GO" id="GO:0005886">
    <property type="term" value="C:plasma membrane"/>
    <property type="evidence" value="ECO:0007669"/>
    <property type="project" value="UniProtKB-SubCell"/>
</dbReference>
<evidence type="ECO:0000256" key="5">
    <source>
        <dbReference type="ARBA" id="ARBA00022500"/>
    </source>
</evidence>
<sequence>MEIARPRSRREGAAAWFLLRRDSMDSVMDDLSGFYSEYNDSDPDPSDAGPLVLEEPGLSPLLWVALTIYVLVFVVGVLGNGAVVWVVGFQMRRTVNTTWFLNLSVADLLCCLALPFLAAPLVSDHHWALGDFACKLFPSLIILNMFASVNLLVLISMDRCCLVLRPVWCQNHRSVRLAWGSCALAWLLALALTAPTFFSRSIVSQFKKSLCITNYAAFPGGPRVAEVSVASTRFALAFALPLVVICVCYGLLLRRVRSSRFGQRSQKTLKVVLVVVVGFFVCWGPYHVAGLIQASQPPKSWLSDSVNQADPLIVCLAYVNSCINPVIYVLAGHDFQSKMRRSVKALLRNVFSEESALGHSLADGHAGTQDTCAATTEDRSDPSDRSASTVV</sequence>
<evidence type="ECO:0000256" key="7">
    <source>
        <dbReference type="ARBA" id="ARBA00022641"/>
    </source>
</evidence>
<comment type="function">
    <text evidence="18">Receptor for the chemotactic and inflammatory peptide anaphylatoxin C5a. The ligand interacts with at least two sites on the receptor: a high-affinity site on the extracellular N-terminus, and a second site in the transmembrane region which activates downstream signaling events. Receptor activation stimulates chemotaxis, granule enzyme release, intracellular calcium release and superoxide anion production.</text>
</comment>
<comment type="subcellular location">
    <subcellularLocation>
        <location evidence="2">Cell membrane</location>
        <topology evidence="2">Multi-pass membrane protein</topology>
    </subcellularLocation>
    <subcellularLocation>
        <location evidence="1">Cytoplasmic vesicle</location>
    </subcellularLocation>
</comment>
<protein>
    <recommendedName>
        <fullName evidence="3">C5a anaphylatoxin chemotactic receptor 1</fullName>
    </recommendedName>
    <alternativeName>
        <fullName evidence="17">C5a anaphylatoxin chemotactic receptor</fullName>
    </alternativeName>
</protein>
<organism evidence="23 24">
    <name type="scientific">Podarcis lilfordi</name>
    <name type="common">Lilford's wall lizard</name>
    <dbReference type="NCBI Taxonomy" id="74358"/>
    <lineage>
        <taxon>Eukaryota</taxon>
        <taxon>Metazoa</taxon>
        <taxon>Chordata</taxon>
        <taxon>Craniata</taxon>
        <taxon>Vertebrata</taxon>
        <taxon>Euteleostomi</taxon>
        <taxon>Lepidosauria</taxon>
        <taxon>Squamata</taxon>
        <taxon>Bifurcata</taxon>
        <taxon>Unidentata</taxon>
        <taxon>Episquamata</taxon>
        <taxon>Laterata</taxon>
        <taxon>Lacertibaenia</taxon>
        <taxon>Lacertidae</taxon>
        <taxon>Podarcis</taxon>
    </lineage>
</organism>
<gene>
    <name evidence="23" type="ORF">PODLI_1B041845</name>
</gene>
<evidence type="ECO:0000256" key="9">
    <source>
        <dbReference type="ARBA" id="ARBA00022989"/>
    </source>
</evidence>
<evidence type="ECO:0000256" key="17">
    <source>
        <dbReference type="ARBA" id="ARBA00033421"/>
    </source>
</evidence>
<feature type="transmembrane region" description="Helical" evidence="21">
    <location>
        <begin position="99"/>
        <end position="117"/>
    </location>
</feature>
<evidence type="ECO:0000256" key="14">
    <source>
        <dbReference type="ARBA" id="ARBA00023224"/>
    </source>
</evidence>
<evidence type="ECO:0000256" key="1">
    <source>
        <dbReference type="ARBA" id="ARBA00004541"/>
    </source>
</evidence>
<feature type="transmembrane region" description="Helical" evidence="21">
    <location>
        <begin position="311"/>
        <end position="331"/>
    </location>
</feature>
<dbReference type="GO" id="GO:0007204">
    <property type="term" value="P:positive regulation of cytosolic calcium ion concentration"/>
    <property type="evidence" value="ECO:0007669"/>
    <property type="project" value="TreeGrafter"/>
</dbReference>
<evidence type="ECO:0000313" key="24">
    <source>
        <dbReference type="Proteomes" id="UP001178461"/>
    </source>
</evidence>
<keyword evidence="4" id="KW-1003">Cell membrane</keyword>
<evidence type="ECO:0000256" key="11">
    <source>
        <dbReference type="ARBA" id="ARBA00023136"/>
    </source>
</evidence>
<feature type="region of interest" description="Disordered" evidence="20">
    <location>
        <begin position="361"/>
        <end position="391"/>
    </location>
</feature>
<evidence type="ECO:0000256" key="8">
    <source>
        <dbReference type="ARBA" id="ARBA00022692"/>
    </source>
</evidence>
<dbReference type="PRINTS" id="PR00237">
    <property type="entry name" value="GPCRRHODOPSN"/>
</dbReference>
<evidence type="ECO:0000256" key="19">
    <source>
        <dbReference type="RuleBase" id="RU000688"/>
    </source>
</evidence>
<dbReference type="AlphaFoldDB" id="A0AA35KLV5"/>
<evidence type="ECO:0000256" key="20">
    <source>
        <dbReference type="SAM" id="MobiDB-lite"/>
    </source>
</evidence>
<keyword evidence="11 21" id="KW-0472">Membrane</keyword>
<reference evidence="23" key="1">
    <citation type="submission" date="2022-12" db="EMBL/GenBank/DDBJ databases">
        <authorList>
            <person name="Alioto T."/>
            <person name="Alioto T."/>
            <person name="Gomez Garrido J."/>
        </authorList>
    </citation>
    <scope>NUCLEOTIDE SEQUENCE</scope>
</reference>
<keyword evidence="5" id="KW-0145">Chemotaxis</keyword>
<feature type="transmembrane region" description="Helical" evidence="21">
    <location>
        <begin position="177"/>
        <end position="198"/>
    </location>
</feature>
<feature type="domain" description="G-protein coupled receptors family 1 profile" evidence="22">
    <location>
        <begin position="79"/>
        <end position="328"/>
    </location>
</feature>
<keyword evidence="14 19" id="KW-0807">Transducer</keyword>
<dbReference type="GO" id="GO:0007200">
    <property type="term" value="P:phospholipase C-activating G protein-coupled receptor signaling pathway"/>
    <property type="evidence" value="ECO:0007669"/>
    <property type="project" value="TreeGrafter"/>
</dbReference>
<dbReference type="FunFam" id="1.20.1070.10:FF:000034">
    <property type="entry name" value="G-protein coupled receptor 1"/>
    <property type="match status" value="1"/>
</dbReference>
<comment type="similarity">
    <text evidence="16">Belongs to the chemokine-like receptor (CMKLR) family.</text>
</comment>
<dbReference type="Gene3D" id="1.20.1070.10">
    <property type="entry name" value="Rhodopsin 7-helix transmembrane proteins"/>
    <property type="match status" value="1"/>
</dbReference>
<dbReference type="PRINTS" id="PR01104">
    <property type="entry name" value="ANPHYLATOXNR"/>
</dbReference>
<dbReference type="Pfam" id="PF00001">
    <property type="entry name" value="7tm_1"/>
    <property type="match status" value="1"/>
</dbReference>
<dbReference type="PRINTS" id="PR00426">
    <property type="entry name" value="C5ANPHYLTXNR"/>
</dbReference>
<evidence type="ECO:0000256" key="4">
    <source>
        <dbReference type="ARBA" id="ARBA00022475"/>
    </source>
</evidence>
<dbReference type="GO" id="GO:0004878">
    <property type="term" value="F:complement component C5a receptor activity"/>
    <property type="evidence" value="ECO:0007669"/>
    <property type="project" value="TreeGrafter"/>
</dbReference>
<evidence type="ECO:0000256" key="15">
    <source>
        <dbReference type="ARBA" id="ARBA00023329"/>
    </source>
</evidence>
<proteinExistence type="inferred from homology"/>
<dbReference type="PANTHER" id="PTHR24225:SF29">
    <property type="entry name" value="C5A ANAPHYLATOXIN CHEMOTACTIC RECEPTOR 1"/>
    <property type="match status" value="1"/>
</dbReference>
<keyword evidence="6" id="KW-0597">Phosphoprotein</keyword>
<dbReference type="InterPro" id="IPR000826">
    <property type="entry name" value="Formyl_rcpt-rel"/>
</dbReference>
<feature type="transmembrane region" description="Helical" evidence="21">
    <location>
        <begin position="234"/>
        <end position="252"/>
    </location>
</feature>
<dbReference type="InterPro" id="IPR000276">
    <property type="entry name" value="GPCR_Rhodpsn"/>
</dbReference>
<dbReference type="PROSITE" id="PS00237">
    <property type="entry name" value="G_PROTEIN_RECEP_F1_1"/>
    <property type="match status" value="1"/>
</dbReference>
<evidence type="ECO:0000256" key="13">
    <source>
        <dbReference type="ARBA" id="ARBA00023170"/>
    </source>
</evidence>
<dbReference type="EMBL" id="OX395133">
    <property type="protein sequence ID" value="CAI5780575.1"/>
    <property type="molecule type" value="Genomic_DNA"/>
</dbReference>
<dbReference type="SUPFAM" id="SSF81321">
    <property type="entry name" value="Family A G protein-coupled receptor-like"/>
    <property type="match status" value="1"/>
</dbReference>
<keyword evidence="12" id="KW-1015">Disulfide bond</keyword>
<evidence type="ECO:0000256" key="12">
    <source>
        <dbReference type="ARBA" id="ARBA00023157"/>
    </source>
</evidence>
<evidence type="ECO:0000256" key="16">
    <source>
        <dbReference type="ARBA" id="ARBA00025736"/>
    </source>
</evidence>
<evidence type="ECO:0000256" key="2">
    <source>
        <dbReference type="ARBA" id="ARBA00004651"/>
    </source>
</evidence>
<evidence type="ECO:0000256" key="6">
    <source>
        <dbReference type="ARBA" id="ARBA00022553"/>
    </source>
</evidence>
<dbReference type="PROSITE" id="PS50262">
    <property type="entry name" value="G_PROTEIN_RECEP_F1_2"/>
    <property type="match status" value="1"/>
</dbReference>
<evidence type="ECO:0000256" key="21">
    <source>
        <dbReference type="SAM" id="Phobius"/>
    </source>
</evidence>
<keyword evidence="24" id="KW-1185">Reference proteome</keyword>
<evidence type="ECO:0000259" key="22">
    <source>
        <dbReference type="PROSITE" id="PS50262"/>
    </source>
</evidence>
<comment type="similarity">
    <text evidence="19">Belongs to the G-protein coupled receptor 1 family.</text>
</comment>
<feature type="transmembrane region" description="Helical" evidence="21">
    <location>
        <begin position="61"/>
        <end position="87"/>
    </location>
</feature>
<dbReference type="GO" id="GO:0006935">
    <property type="term" value="P:chemotaxis"/>
    <property type="evidence" value="ECO:0007669"/>
    <property type="project" value="UniProtKB-KW"/>
</dbReference>
<keyword evidence="8 19" id="KW-0812">Transmembrane</keyword>
<evidence type="ECO:0000256" key="3">
    <source>
        <dbReference type="ARBA" id="ARBA00016344"/>
    </source>
</evidence>
<evidence type="ECO:0000256" key="18">
    <source>
        <dbReference type="ARBA" id="ARBA00045990"/>
    </source>
</evidence>
<keyword evidence="10 19" id="KW-0297">G-protein coupled receptor</keyword>
<feature type="transmembrane region" description="Helical" evidence="21">
    <location>
        <begin position="137"/>
        <end position="156"/>
    </location>
</feature>
<name>A0AA35KLV5_9SAUR</name>
<dbReference type="GO" id="GO:0004930">
    <property type="term" value="F:G protein-coupled receptor activity"/>
    <property type="evidence" value="ECO:0007669"/>
    <property type="project" value="UniProtKB-KW"/>
</dbReference>
<dbReference type="PANTHER" id="PTHR24225">
    <property type="entry name" value="CHEMOTACTIC RECEPTOR"/>
    <property type="match status" value="1"/>
</dbReference>
<dbReference type="InterPro" id="IPR017452">
    <property type="entry name" value="GPCR_Rhodpsn_7TM"/>
</dbReference>
<keyword evidence="15" id="KW-0968">Cytoplasmic vesicle</keyword>
<dbReference type="InterPro" id="IPR002234">
    <property type="entry name" value="Anphylx_rcpt_C3a/C5a1-2"/>
</dbReference>
<keyword evidence="7" id="KW-0765">Sulfation</keyword>
<dbReference type="GO" id="GO:0006954">
    <property type="term" value="P:inflammatory response"/>
    <property type="evidence" value="ECO:0007669"/>
    <property type="project" value="TreeGrafter"/>
</dbReference>
<evidence type="ECO:0000256" key="10">
    <source>
        <dbReference type="ARBA" id="ARBA00023040"/>
    </source>
</evidence>